<evidence type="ECO:0000256" key="3">
    <source>
        <dbReference type="RuleBase" id="RU000363"/>
    </source>
</evidence>
<dbReference type="InterPro" id="IPR002347">
    <property type="entry name" value="SDR_fam"/>
</dbReference>
<keyword evidence="5" id="KW-1185">Reference proteome</keyword>
<evidence type="ECO:0000256" key="1">
    <source>
        <dbReference type="ARBA" id="ARBA00006484"/>
    </source>
</evidence>
<comment type="similarity">
    <text evidence="1 3">Belongs to the short-chain dehydrogenases/reductases (SDR) family.</text>
</comment>
<dbReference type="InterPro" id="IPR051911">
    <property type="entry name" value="SDR_oxidoreductase"/>
</dbReference>
<dbReference type="Pfam" id="PF00106">
    <property type="entry name" value="adh_short"/>
    <property type="match status" value="1"/>
</dbReference>
<gene>
    <name evidence="4" type="ORF">FIBRA_03743</name>
</gene>
<dbReference type="InParanoid" id="J4H2K4"/>
<dbReference type="Proteomes" id="UP000006352">
    <property type="component" value="Unassembled WGS sequence"/>
</dbReference>
<sequence>MASCASLDPQKKVWMVTGSCFGLWNLRFTFQTAAILGKCRPYPPPRLLNLRWSGLDRYLKSNLFTLCAGTSSGFGKRLVPIILARGDYVIATVRKPEDFQVVVSESDVHRVHIILLDLKESEQSIKEKVKGALAKWGRVDVLINNAGTAPKGLLPEGGAEFFMEHLQINVIGTMSVTNAVLSNMRERRTGTVVFLGSRSAWRPDIILAGYYSAWKAAIHSLGASYAAELERFGVRVTVFCPGGFRTENIHTWPILINDHIPEYDALREETSALFNANWKKAPGDPVKAMELLVDVVNGEGKAAGKKFPLYLPVGNATFDAARAYWQNLSQTMDEWEDVAKNLNFDEEE</sequence>
<organism evidence="4 5">
    <name type="scientific">Fibroporia radiculosa</name>
    <dbReference type="NCBI Taxonomy" id="599839"/>
    <lineage>
        <taxon>Eukaryota</taxon>
        <taxon>Fungi</taxon>
        <taxon>Dikarya</taxon>
        <taxon>Basidiomycota</taxon>
        <taxon>Agaricomycotina</taxon>
        <taxon>Agaricomycetes</taxon>
        <taxon>Polyporales</taxon>
        <taxon>Fibroporiaceae</taxon>
        <taxon>Fibroporia</taxon>
    </lineage>
</organism>
<name>J4H2K4_9APHY</name>
<dbReference type="InterPro" id="IPR036291">
    <property type="entry name" value="NAD(P)-bd_dom_sf"/>
</dbReference>
<dbReference type="SUPFAM" id="SSF51735">
    <property type="entry name" value="NAD(P)-binding Rossmann-fold domains"/>
    <property type="match status" value="1"/>
</dbReference>
<dbReference type="GO" id="GO:0016491">
    <property type="term" value="F:oxidoreductase activity"/>
    <property type="evidence" value="ECO:0007669"/>
    <property type="project" value="UniProtKB-KW"/>
</dbReference>
<dbReference type="PRINTS" id="PR00080">
    <property type="entry name" value="SDRFAMILY"/>
</dbReference>
<evidence type="ECO:0000313" key="4">
    <source>
        <dbReference type="EMBL" id="CCM01679.1"/>
    </source>
</evidence>
<dbReference type="Gene3D" id="3.40.50.720">
    <property type="entry name" value="NAD(P)-binding Rossmann-like Domain"/>
    <property type="match status" value="1"/>
</dbReference>
<dbReference type="GeneID" id="24096590"/>
<dbReference type="PANTHER" id="PTHR43976">
    <property type="entry name" value="SHORT CHAIN DEHYDROGENASE"/>
    <property type="match status" value="1"/>
</dbReference>
<dbReference type="EMBL" id="HE797045">
    <property type="protein sequence ID" value="CCM01679.1"/>
    <property type="molecule type" value="Genomic_DNA"/>
</dbReference>
<proteinExistence type="inferred from homology"/>
<dbReference type="AlphaFoldDB" id="J4H2K4"/>
<dbReference type="PANTHER" id="PTHR43976:SF16">
    <property type="entry name" value="SHORT-CHAIN DEHYDROGENASE_REDUCTASE FAMILY PROTEIN"/>
    <property type="match status" value="1"/>
</dbReference>
<dbReference type="HOGENOM" id="CLU_010194_2_9_1"/>
<evidence type="ECO:0000256" key="2">
    <source>
        <dbReference type="ARBA" id="ARBA00023002"/>
    </source>
</evidence>
<reference evidence="4 5" key="1">
    <citation type="journal article" date="2012" name="Appl. Environ. Microbiol.">
        <title>Short-read sequencing for genomic analysis of the brown rot fungus Fibroporia radiculosa.</title>
        <authorList>
            <person name="Tang J.D."/>
            <person name="Perkins A.D."/>
            <person name="Sonstegard T.S."/>
            <person name="Schroeder S.G."/>
            <person name="Burgess S.C."/>
            <person name="Diehl S.V."/>
        </authorList>
    </citation>
    <scope>NUCLEOTIDE SEQUENCE [LARGE SCALE GENOMIC DNA]</scope>
    <source>
        <strain evidence="4 5">TFFH 294</strain>
    </source>
</reference>
<protein>
    <submittedName>
        <fullName evidence="4">Uncharacterized protein</fullName>
    </submittedName>
</protein>
<keyword evidence="2" id="KW-0560">Oxidoreductase</keyword>
<dbReference type="RefSeq" id="XP_012180962.1">
    <property type="nucleotide sequence ID" value="XM_012325572.1"/>
</dbReference>
<dbReference type="PRINTS" id="PR00081">
    <property type="entry name" value="GDHRDH"/>
</dbReference>
<dbReference type="STRING" id="599839.J4H2K4"/>
<dbReference type="OrthoDB" id="1274115at2759"/>
<accession>J4H2K4</accession>
<evidence type="ECO:0000313" key="5">
    <source>
        <dbReference type="Proteomes" id="UP000006352"/>
    </source>
</evidence>